<evidence type="ECO:0000313" key="6">
    <source>
        <dbReference type="EMBL" id="QUL99637.1"/>
    </source>
</evidence>
<dbReference type="InterPro" id="IPR003331">
    <property type="entry name" value="UDP_GlcNAc_Epimerase_2_dom"/>
</dbReference>
<dbReference type="CDD" id="cd03786">
    <property type="entry name" value="GTB_UDP-GlcNAc_2-Epimerase"/>
    <property type="match status" value="1"/>
</dbReference>
<organism evidence="6">
    <name type="scientific">Candidatus Fermentithermobacillus carboniphilus</name>
    <dbReference type="NCBI Taxonomy" id="3085328"/>
    <lineage>
        <taxon>Bacteria</taxon>
        <taxon>Bacillati</taxon>
        <taxon>Bacillota</taxon>
        <taxon>Candidatus Fermentithermobacillia</taxon>
        <taxon>Candidatus Fermentithermobacillales</taxon>
        <taxon>Candidatus Fermentithermobacillaceae</taxon>
        <taxon>Candidatus Fermentithermobacillus</taxon>
    </lineage>
</organism>
<evidence type="ECO:0000256" key="2">
    <source>
        <dbReference type="ARBA" id="ARBA00038209"/>
    </source>
</evidence>
<dbReference type="InterPro" id="IPR029767">
    <property type="entry name" value="WecB-like"/>
</dbReference>
<reference evidence="6" key="2">
    <citation type="journal article" date="2023" name="Biology">
        <title>Prokaryotic Life Associated with Coal-Fire Gas Vents Revealed by Metagenomics.</title>
        <authorList>
            <person name="Kadnikov V.V."/>
            <person name="Mardanov A.V."/>
            <person name="Beletsky A.V."/>
            <person name="Karnachuk O.V."/>
            <person name="Ravin N.V."/>
        </authorList>
    </citation>
    <scope>NUCLEOTIDE SEQUENCE</scope>
    <source>
        <strain evidence="6">Bu02</strain>
    </source>
</reference>
<dbReference type="NCBIfam" id="TIGR00236">
    <property type="entry name" value="wecB"/>
    <property type="match status" value="1"/>
</dbReference>
<dbReference type="Gene3D" id="3.40.50.2000">
    <property type="entry name" value="Glycogen Phosphorylase B"/>
    <property type="match status" value="2"/>
</dbReference>
<protein>
    <recommendedName>
        <fullName evidence="3">UDP-N-acetylglucosamine 2-epimerase (non-hydrolyzing)</fullName>
        <ecNumber evidence="3">5.1.3.14</ecNumber>
    </recommendedName>
</protein>
<dbReference type="PANTHER" id="PTHR43174">
    <property type="entry name" value="UDP-N-ACETYLGLUCOSAMINE 2-EPIMERASE"/>
    <property type="match status" value="1"/>
</dbReference>
<gene>
    <name evidence="6" type="primary">wecB</name>
    <name evidence="6" type="ORF">IMF26_07495</name>
</gene>
<sequence length="366" mass="41132">MAPLVKELARHSDLIDSKVLVTAQHRDMLDQVLRDFDIKSDYDLDVMRENQTLAHTTQSVLERMTPVLESERPDIVLVHGDTVTTASAALAAYYLRIPCGHVEAGLRTGDKYAPFPEEIMRKIADAISDIHFAPTQWAKENLLKEGIPEESIFVTGNTAVDTLLLTAKDDYVFKDETLNRIDFQSRKNIVVEVHRRENFGQGMENVAEALFAIAEKRHDVQLLVSVHRNPNAREPIMRHLSNAPRTVLFDPLDYPDYVNLVKRSYLVISDSGGIQEEAPSLGVPVVLCRDKTERPEAVSAGTVAIVGTNKDLIVDTVLDLLENSERYEKMSKARNPFGDGRASLRIVQALMYWFGLTCEKPCEFQG</sequence>
<feature type="domain" description="UDP-N-acetylglucosamine 2-epimerase" evidence="5">
    <location>
        <begin position="9"/>
        <end position="350"/>
    </location>
</feature>
<dbReference type="GO" id="GO:0008761">
    <property type="term" value="F:UDP-N-acetylglucosamine 2-epimerase activity"/>
    <property type="evidence" value="ECO:0007669"/>
    <property type="project" value="UniProtKB-EC"/>
</dbReference>
<dbReference type="EC" id="5.1.3.14" evidence="3"/>
<accession>A0AAT9LHD4</accession>
<evidence type="ECO:0000256" key="3">
    <source>
        <dbReference type="ARBA" id="ARBA00038858"/>
    </source>
</evidence>
<reference evidence="6" key="1">
    <citation type="submission" date="2020-10" db="EMBL/GenBank/DDBJ databases">
        <authorList>
            <person name="Kadnikov V."/>
            <person name="Beletsky A.V."/>
            <person name="Mardanov A.V."/>
            <person name="Karnachuk O.V."/>
            <person name="Ravin N.V."/>
        </authorList>
    </citation>
    <scope>NUCLEOTIDE SEQUENCE</scope>
    <source>
        <strain evidence="6">Bu02</strain>
    </source>
</reference>
<evidence type="ECO:0000256" key="1">
    <source>
        <dbReference type="ARBA" id="ARBA00023235"/>
    </source>
</evidence>
<dbReference type="Pfam" id="PF02350">
    <property type="entry name" value="Epimerase_2"/>
    <property type="match status" value="1"/>
</dbReference>
<comment type="similarity">
    <text evidence="2 4">Belongs to the UDP-N-acetylglucosamine 2-epimerase family.</text>
</comment>
<name>A0AAT9LHD4_9FIRM</name>
<dbReference type="EMBL" id="CP062796">
    <property type="protein sequence ID" value="QUL99637.1"/>
    <property type="molecule type" value="Genomic_DNA"/>
</dbReference>
<dbReference type="PANTHER" id="PTHR43174:SF2">
    <property type="entry name" value="UDP-N-ACETYLGLUCOSAMINE 2-EPIMERASE"/>
    <property type="match status" value="1"/>
</dbReference>
<keyword evidence="1 4" id="KW-0413">Isomerase</keyword>
<dbReference type="AlphaFoldDB" id="A0AAT9LHD4"/>
<dbReference type="KEGG" id="fcz:IMF26_07495"/>
<dbReference type="SUPFAM" id="SSF53756">
    <property type="entry name" value="UDP-Glycosyltransferase/glycogen phosphorylase"/>
    <property type="match status" value="1"/>
</dbReference>
<evidence type="ECO:0000259" key="5">
    <source>
        <dbReference type="Pfam" id="PF02350"/>
    </source>
</evidence>
<proteinExistence type="inferred from homology"/>
<evidence type="ECO:0000256" key="4">
    <source>
        <dbReference type="RuleBase" id="RU003513"/>
    </source>
</evidence>